<dbReference type="InterPro" id="IPR009057">
    <property type="entry name" value="Homeodomain-like_sf"/>
</dbReference>
<dbReference type="PIRSF" id="PIRSF000409">
    <property type="entry name" value="Ada"/>
    <property type="match status" value="1"/>
</dbReference>
<evidence type="ECO:0000256" key="2">
    <source>
        <dbReference type="ARBA" id="ARBA00022603"/>
    </source>
</evidence>
<dbReference type="GO" id="GO:0006281">
    <property type="term" value="P:DNA repair"/>
    <property type="evidence" value="ECO:0007669"/>
    <property type="project" value="UniProtKB-KW"/>
</dbReference>
<evidence type="ECO:0000256" key="13">
    <source>
        <dbReference type="PIRSR" id="PIRSR000409-1"/>
    </source>
</evidence>
<dbReference type="Gene3D" id="3.40.10.10">
    <property type="entry name" value="DNA Methylphosphotriester Repair Domain"/>
    <property type="match status" value="1"/>
</dbReference>
<keyword evidence="7" id="KW-0805">Transcription regulation</keyword>
<evidence type="ECO:0000256" key="11">
    <source>
        <dbReference type="ARBA" id="ARBA00023204"/>
    </source>
</evidence>
<dbReference type="Gene3D" id="1.10.10.10">
    <property type="entry name" value="Winged helix-like DNA-binding domain superfamily/Winged helix DNA-binding domain"/>
    <property type="match status" value="1"/>
</dbReference>
<proteinExistence type="predicted"/>
<dbReference type="SUPFAM" id="SSF46689">
    <property type="entry name" value="Homeodomain-like"/>
    <property type="match status" value="1"/>
</dbReference>
<evidence type="ECO:0000256" key="3">
    <source>
        <dbReference type="ARBA" id="ARBA00022679"/>
    </source>
</evidence>
<dbReference type="NCBIfam" id="TIGR00589">
    <property type="entry name" value="ogt"/>
    <property type="match status" value="1"/>
</dbReference>
<dbReference type="Proteomes" id="UP000280434">
    <property type="component" value="Unassembled WGS sequence"/>
</dbReference>
<evidence type="ECO:0000313" key="16">
    <source>
        <dbReference type="EMBL" id="RKP46034.1"/>
    </source>
</evidence>
<keyword evidence="4 14" id="KW-0479">Metal-binding</keyword>
<dbReference type="InterPro" id="IPR004026">
    <property type="entry name" value="Ada_DNA_repair_Zn-bd"/>
</dbReference>
<dbReference type="PROSITE" id="PS01124">
    <property type="entry name" value="HTH_ARAC_FAMILY_2"/>
    <property type="match status" value="1"/>
</dbReference>
<dbReference type="Pfam" id="PF12833">
    <property type="entry name" value="HTH_18"/>
    <property type="match status" value="1"/>
</dbReference>
<evidence type="ECO:0000256" key="10">
    <source>
        <dbReference type="ARBA" id="ARBA00023163"/>
    </source>
</evidence>
<evidence type="ECO:0000313" key="17">
    <source>
        <dbReference type="Proteomes" id="UP000280434"/>
    </source>
</evidence>
<dbReference type="PANTHER" id="PTHR10815">
    <property type="entry name" value="METHYLATED-DNA--PROTEIN-CYSTEINE METHYLTRANSFERASE"/>
    <property type="match status" value="1"/>
</dbReference>
<evidence type="ECO:0000256" key="9">
    <source>
        <dbReference type="ARBA" id="ARBA00023159"/>
    </source>
</evidence>
<protein>
    <submittedName>
        <fullName evidence="16">Bifunctional DNA-binding transcriptional regulator/O6-methylguanine-DNA methyltransferase Ada</fullName>
    </submittedName>
</protein>
<dbReference type="InterPro" id="IPR014048">
    <property type="entry name" value="MethylDNA_cys_MeTrfase_DNA-bd"/>
</dbReference>
<reference evidence="16 17" key="1">
    <citation type="submission" date="2018-10" db="EMBL/GenBank/DDBJ databases">
        <title>Paraburkholderia sp. 7MK8-2, isolated from soil.</title>
        <authorList>
            <person name="Gao Z.-H."/>
            <person name="Qiu L.-H."/>
        </authorList>
    </citation>
    <scope>NUCLEOTIDE SEQUENCE [LARGE SCALE GENOMIC DNA]</scope>
    <source>
        <strain evidence="16 17">7MK8-2</strain>
    </source>
</reference>
<dbReference type="Pfam" id="PF02805">
    <property type="entry name" value="Ada_Zn_binding"/>
    <property type="match status" value="1"/>
</dbReference>
<evidence type="ECO:0000256" key="7">
    <source>
        <dbReference type="ARBA" id="ARBA00023015"/>
    </source>
</evidence>
<dbReference type="GO" id="GO:0032259">
    <property type="term" value="P:methylation"/>
    <property type="evidence" value="ECO:0007669"/>
    <property type="project" value="UniProtKB-KW"/>
</dbReference>
<keyword evidence="9" id="KW-0010">Activator</keyword>
<dbReference type="SUPFAM" id="SSF46767">
    <property type="entry name" value="Methylated DNA-protein cysteine methyltransferase, C-terminal domain"/>
    <property type="match status" value="1"/>
</dbReference>
<evidence type="ECO:0000259" key="15">
    <source>
        <dbReference type="PROSITE" id="PS01124"/>
    </source>
</evidence>
<sequence length="365" mass="39236">MKTRSKPDAVLAAGTHDVTHDPRWAMILARDPAANGAFVYGVRTTGVYCHPGSPSRLPRPENVVFFDSPKQAEAAGYRPSKRAAAAPTNVAAHHARLVAQACRLIENAPNPPQLDELAREAGLSPFHFHRVFKSVTGLTPKRYAIGHRAKKVRDLLAESQSVTEAIYDAGFNSNSRFYETADNVLGMTPSTFKAGGVDTDIHFAIGECSLGSILVAQSERGVCAILMGDDPAALLKDLQDQFPCANLIGGDAAYEQLVARVIGLIEAPSLGHDLPLDVRGTAFQQRVWEALRAIPAGITVTYGDIAARIGAPKAVRAVAQACGANTIAVAIPCHRVIRSDGSLSGYRWGVERKRELLKREEEEVS</sequence>
<keyword evidence="8 16" id="KW-0238">DNA-binding</keyword>
<evidence type="ECO:0000256" key="8">
    <source>
        <dbReference type="ARBA" id="ARBA00023125"/>
    </source>
</evidence>
<evidence type="ECO:0000256" key="14">
    <source>
        <dbReference type="PIRSR" id="PIRSR000409-3"/>
    </source>
</evidence>
<dbReference type="FunFam" id="1.10.10.10:FF:000410">
    <property type="entry name" value="ADA regulatory protein, putative"/>
    <property type="match status" value="1"/>
</dbReference>
<dbReference type="InterPro" id="IPR036217">
    <property type="entry name" value="MethylDNA_cys_MeTrfase_DNAb"/>
</dbReference>
<keyword evidence="10" id="KW-0804">Transcription</keyword>
<dbReference type="GO" id="GO:0003908">
    <property type="term" value="F:methylated-DNA-[protein]-cysteine S-methyltransferase activity"/>
    <property type="evidence" value="ECO:0007669"/>
    <property type="project" value="UniProtKB-EC"/>
</dbReference>
<evidence type="ECO:0000256" key="5">
    <source>
        <dbReference type="ARBA" id="ARBA00022763"/>
    </source>
</evidence>
<dbReference type="InterPro" id="IPR035451">
    <property type="entry name" value="Ada-like_dom_sf"/>
</dbReference>
<dbReference type="Gene3D" id="3.30.160.70">
    <property type="entry name" value="Methylated DNA-protein cysteine methyltransferase domain"/>
    <property type="match status" value="1"/>
</dbReference>
<comment type="catalytic activity">
    <reaction evidence="1">
        <text>a 4-O-methyl-thymidine in DNA + L-cysteinyl-[protein] = a thymidine in DNA + S-methyl-L-cysteinyl-[protein]</text>
        <dbReference type="Rhea" id="RHEA:53428"/>
        <dbReference type="Rhea" id="RHEA-COMP:10131"/>
        <dbReference type="Rhea" id="RHEA-COMP:10132"/>
        <dbReference type="Rhea" id="RHEA-COMP:13555"/>
        <dbReference type="Rhea" id="RHEA-COMP:13556"/>
        <dbReference type="ChEBI" id="CHEBI:29950"/>
        <dbReference type="ChEBI" id="CHEBI:82612"/>
        <dbReference type="ChEBI" id="CHEBI:137386"/>
        <dbReference type="ChEBI" id="CHEBI:137387"/>
        <dbReference type="EC" id="2.1.1.63"/>
    </reaction>
</comment>
<evidence type="ECO:0000256" key="6">
    <source>
        <dbReference type="ARBA" id="ARBA00022833"/>
    </source>
</evidence>
<dbReference type="SUPFAM" id="SSF57884">
    <property type="entry name" value="Ada DNA repair protein, N-terminal domain (N-Ada 10)"/>
    <property type="match status" value="1"/>
</dbReference>
<keyword evidence="6 14" id="KW-0862">Zinc</keyword>
<dbReference type="SMART" id="SM00342">
    <property type="entry name" value="HTH_ARAC"/>
    <property type="match status" value="1"/>
</dbReference>
<keyword evidence="3 16" id="KW-0808">Transferase</keyword>
<name>A0A494XD17_9BURK</name>
<gene>
    <name evidence="16" type="ORF">D7S89_18885</name>
</gene>
<feature type="active site" description="Nucleophile; methyl group acceptor from either O6-methylguanine or O4-methylthymine" evidence="13">
    <location>
        <position position="333"/>
    </location>
</feature>
<dbReference type="Pfam" id="PF01035">
    <property type="entry name" value="DNA_binding_1"/>
    <property type="match status" value="1"/>
</dbReference>
<dbReference type="InterPro" id="IPR036631">
    <property type="entry name" value="MGMT_N_sf"/>
</dbReference>
<evidence type="ECO:0000256" key="12">
    <source>
        <dbReference type="ARBA" id="ARBA00049348"/>
    </source>
</evidence>
<keyword evidence="17" id="KW-1185">Reference proteome</keyword>
<keyword evidence="11" id="KW-0234">DNA repair</keyword>
<dbReference type="SUPFAM" id="SSF53155">
    <property type="entry name" value="Methylated DNA-protein cysteine methyltransferase domain"/>
    <property type="match status" value="1"/>
</dbReference>
<dbReference type="RefSeq" id="WP_121279783.1">
    <property type="nucleotide sequence ID" value="NZ_RBZV01000008.1"/>
</dbReference>
<dbReference type="NCBIfam" id="NF011964">
    <property type="entry name" value="PRK15435.1"/>
    <property type="match status" value="1"/>
</dbReference>
<dbReference type="PROSITE" id="PS00374">
    <property type="entry name" value="MGMT"/>
    <property type="match status" value="1"/>
</dbReference>
<dbReference type="AlphaFoldDB" id="A0A494XD17"/>
<dbReference type="InterPro" id="IPR001497">
    <property type="entry name" value="MethylDNA_cys_MeTrfase_AS"/>
</dbReference>
<comment type="catalytic activity">
    <reaction evidence="12">
        <text>a 6-O-methyl-2'-deoxyguanosine in DNA + L-cysteinyl-[protein] = S-methyl-L-cysteinyl-[protein] + a 2'-deoxyguanosine in DNA</text>
        <dbReference type="Rhea" id="RHEA:24000"/>
        <dbReference type="Rhea" id="RHEA-COMP:10131"/>
        <dbReference type="Rhea" id="RHEA-COMP:10132"/>
        <dbReference type="Rhea" id="RHEA-COMP:11367"/>
        <dbReference type="Rhea" id="RHEA-COMP:11368"/>
        <dbReference type="ChEBI" id="CHEBI:29950"/>
        <dbReference type="ChEBI" id="CHEBI:82612"/>
        <dbReference type="ChEBI" id="CHEBI:85445"/>
        <dbReference type="ChEBI" id="CHEBI:85448"/>
        <dbReference type="EC" id="2.1.1.63"/>
    </reaction>
</comment>
<dbReference type="PROSITE" id="PS00041">
    <property type="entry name" value="HTH_ARAC_FAMILY_1"/>
    <property type="match status" value="2"/>
</dbReference>
<dbReference type="CDD" id="cd06445">
    <property type="entry name" value="ATase"/>
    <property type="match status" value="1"/>
</dbReference>
<feature type="binding site" evidence="14">
    <location>
        <position position="49"/>
    </location>
    <ligand>
        <name>Zn(2+)</name>
        <dbReference type="ChEBI" id="CHEBI:29105"/>
    </ligand>
</feature>
<comment type="caution">
    <text evidence="16">The sequence shown here is derived from an EMBL/GenBank/DDBJ whole genome shotgun (WGS) entry which is preliminary data.</text>
</comment>
<comment type="cofactor">
    <cofactor evidence="14">
        <name>Zn(2+)</name>
        <dbReference type="ChEBI" id="CHEBI:29105"/>
    </cofactor>
    <text evidence="14">Binds 1 zinc ion per subunit.</text>
</comment>
<evidence type="ECO:0000256" key="1">
    <source>
        <dbReference type="ARBA" id="ARBA00001286"/>
    </source>
</evidence>
<accession>A0A494XD17</accession>
<keyword evidence="2 16" id="KW-0489">Methyltransferase</keyword>
<dbReference type="GO" id="GO:0008270">
    <property type="term" value="F:zinc ion binding"/>
    <property type="evidence" value="ECO:0007669"/>
    <property type="project" value="InterPro"/>
</dbReference>
<dbReference type="InterPro" id="IPR016221">
    <property type="entry name" value="Bifunct_regulatory_prot_Ada"/>
</dbReference>
<feature type="domain" description="HTH araC/xylS-type" evidence="15">
    <location>
        <begin position="99"/>
        <end position="195"/>
    </location>
</feature>
<dbReference type="InterPro" id="IPR018060">
    <property type="entry name" value="HTH_AraC"/>
</dbReference>
<dbReference type="GO" id="GO:0043565">
    <property type="term" value="F:sequence-specific DNA binding"/>
    <property type="evidence" value="ECO:0007669"/>
    <property type="project" value="InterPro"/>
</dbReference>
<dbReference type="InterPro" id="IPR018062">
    <property type="entry name" value="HTH_AraC-typ_CS"/>
</dbReference>
<organism evidence="16 17">
    <name type="scientific">Trinickia fusca</name>
    <dbReference type="NCBI Taxonomy" id="2419777"/>
    <lineage>
        <taxon>Bacteria</taxon>
        <taxon>Pseudomonadati</taxon>
        <taxon>Pseudomonadota</taxon>
        <taxon>Betaproteobacteria</taxon>
        <taxon>Burkholderiales</taxon>
        <taxon>Burkholderiaceae</taxon>
        <taxon>Trinickia</taxon>
    </lineage>
</organism>
<keyword evidence="5" id="KW-0227">DNA damage</keyword>
<dbReference type="PANTHER" id="PTHR10815:SF14">
    <property type="entry name" value="BIFUNCTIONAL TRANSCRIPTIONAL ACTIVATOR_DNA REPAIR ENZYME ADA"/>
    <property type="match status" value="1"/>
</dbReference>
<feature type="active site" description="Nucleophile; methyl group acceptor from methylphosphotriester" evidence="13">
    <location>
        <position position="49"/>
    </location>
</feature>
<dbReference type="Gene3D" id="1.10.10.60">
    <property type="entry name" value="Homeodomain-like"/>
    <property type="match status" value="2"/>
</dbReference>
<evidence type="ECO:0000256" key="4">
    <source>
        <dbReference type="ARBA" id="ARBA00022723"/>
    </source>
</evidence>
<dbReference type="EMBL" id="RBZV01000008">
    <property type="protein sequence ID" value="RKP46034.1"/>
    <property type="molecule type" value="Genomic_DNA"/>
</dbReference>
<dbReference type="OrthoDB" id="9802228at2"/>
<dbReference type="InterPro" id="IPR036388">
    <property type="entry name" value="WH-like_DNA-bd_sf"/>
</dbReference>
<dbReference type="GO" id="GO:0003700">
    <property type="term" value="F:DNA-binding transcription factor activity"/>
    <property type="evidence" value="ECO:0007669"/>
    <property type="project" value="InterPro"/>
</dbReference>